<evidence type="ECO:0000313" key="2">
    <source>
        <dbReference type="Proteomes" id="UP001497700"/>
    </source>
</evidence>
<protein>
    <submittedName>
        <fullName evidence="1">Heterokaryon incompatibility protein-domain-containing protein</fullName>
    </submittedName>
</protein>
<reference evidence="1 2" key="1">
    <citation type="journal article" date="2022" name="New Phytol.">
        <title>Ecological generalism drives hyperdiversity of secondary metabolite gene clusters in xylarialean endophytes.</title>
        <authorList>
            <person name="Franco M.E.E."/>
            <person name="Wisecaver J.H."/>
            <person name="Arnold A.E."/>
            <person name="Ju Y.M."/>
            <person name="Slot J.C."/>
            <person name="Ahrendt S."/>
            <person name="Moore L.P."/>
            <person name="Eastman K.E."/>
            <person name="Scott K."/>
            <person name="Konkel Z."/>
            <person name="Mondo S.J."/>
            <person name="Kuo A."/>
            <person name="Hayes R.D."/>
            <person name="Haridas S."/>
            <person name="Andreopoulos B."/>
            <person name="Riley R."/>
            <person name="LaButti K."/>
            <person name="Pangilinan J."/>
            <person name="Lipzen A."/>
            <person name="Amirebrahimi M."/>
            <person name="Yan J."/>
            <person name="Adam C."/>
            <person name="Keymanesh K."/>
            <person name="Ng V."/>
            <person name="Louie K."/>
            <person name="Northen T."/>
            <person name="Drula E."/>
            <person name="Henrissat B."/>
            <person name="Hsieh H.M."/>
            <person name="Youens-Clark K."/>
            <person name="Lutzoni F."/>
            <person name="Miadlikowska J."/>
            <person name="Eastwood D.C."/>
            <person name="Hamelin R.C."/>
            <person name="Grigoriev I.V."/>
            <person name="U'Ren J.M."/>
        </authorList>
    </citation>
    <scope>NUCLEOTIDE SEQUENCE [LARGE SCALE GENOMIC DNA]</scope>
    <source>
        <strain evidence="1 2">CBS 119005</strain>
    </source>
</reference>
<evidence type="ECO:0000313" key="1">
    <source>
        <dbReference type="EMBL" id="KAI4865828.1"/>
    </source>
</evidence>
<accession>A0ACB9Z3L8</accession>
<dbReference type="EMBL" id="MU393466">
    <property type="protein sequence ID" value="KAI4865828.1"/>
    <property type="molecule type" value="Genomic_DNA"/>
</dbReference>
<keyword evidence="2" id="KW-1185">Reference proteome</keyword>
<dbReference type="Proteomes" id="UP001497700">
    <property type="component" value="Unassembled WGS sequence"/>
</dbReference>
<proteinExistence type="predicted"/>
<gene>
    <name evidence="1" type="ORF">F4820DRAFT_276041</name>
</gene>
<organism evidence="1 2">
    <name type="scientific">Hypoxylon rubiginosum</name>
    <dbReference type="NCBI Taxonomy" id="110542"/>
    <lineage>
        <taxon>Eukaryota</taxon>
        <taxon>Fungi</taxon>
        <taxon>Dikarya</taxon>
        <taxon>Ascomycota</taxon>
        <taxon>Pezizomycotina</taxon>
        <taxon>Sordariomycetes</taxon>
        <taxon>Xylariomycetidae</taxon>
        <taxon>Xylariales</taxon>
        <taxon>Hypoxylaceae</taxon>
        <taxon>Hypoxylon</taxon>
    </lineage>
</organism>
<sequence length="771" mass="87418">MTNMASRNLFTTNKTACEYEHDKWHMAMERRKAAERTFSYERLRTDEGTSYIRLLELENGSRGSIIKCRLFDIDLNAATPPRYEAVSYSWRKDVLRGNLNDDASKLFPDRFPMYGKEDGTTDTKLILCNDKTLHIQRNLYDFLVRLRAKKRRLPLWIDAICIDQDETNAEARKEKFRQLELMGRIYGSAEIVLVWLGESTNITSMPSFPKSLREIEEVKIEYESFRSEYDISKVRKKGAVFAILPQLAGTTIESLTRLLNRDYFQRAWVVQELVLAREIVFFVGDMEIPPGQLLNAIQLISACGLMHTSATDPALVGGGGFRAMPHIIQAQRDRQDGRTWPFDDFLFLCRDRLASRPEDKIFSLFGLIGAETSAMRIEDAVTEDGVSLDILYINVTKFLADKYGWSYILSLAAVGAAENGGLPSWVPDFRTPLYPKPFWFYGCTHFKAADTVTGSFSIQEGSKLPLTTSLPWGLTVSASYIDEVVQVGESHAELHPEQCKYADGHFLDLISKLGKRYSHTDELTIDVVMKTLTADVFGRDNKIPIAKLRRAFMVWLETTISNLQFDRAKTKPANKKFHLTTSGKNAAMIHDCSSINGTQVDLREAVDAFLSVHDSEVFPIREQLKNHPRDVGITGAELVEGEEGERKLLSQFEAYVSVEKFWKHVEQQIGGVWWAIDQIHQHRRLFRTRQRNFVGLAPRDVRIGDIVCLVAGTATPFVLRRRDNDVNATGGFLGNGRKSHVSLVGSAYLHGVMQGELIQNGDVNFVDILII</sequence>
<name>A0ACB9Z3L8_9PEZI</name>
<comment type="caution">
    <text evidence="1">The sequence shown here is derived from an EMBL/GenBank/DDBJ whole genome shotgun (WGS) entry which is preliminary data.</text>
</comment>